<dbReference type="Proteomes" id="UP000053105">
    <property type="component" value="Unassembled WGS sequence"/>
</dbReference>
<feature type="compositionally biased region" description="Basic residues" evidence="1">
    <location>
        <begin position="116"/>
        <end position="130"/>
    </location>
</feature>
<protein>
    <submittedName>
        <fullName evidence="2">Uncharacterized protein</fullName>
    </submittedName>
</protein>
<dbReference type="AlphaFoldDB" id="A0A0N0BHN7"/>
<feature type="compositionally biased region" description="Polar residues" evidence="1">
    <location>
        <begin position="98"/>
        <end position="109"/>
    </location>
</feature>
<sequence>MFFSSENRRCPVLHSVAIKKLITKLIATISSVGVSQFCKLSIDLNFSRGHPLIFNNFTVPLKTRKWSLGDQVIPGIFVTNLQPTTVNDLEKKAESTIAGSLSSESSNARGQGKRGNVARKRRKTHQRQRRKNENWNWTNSIQRLAFPHSNKRVKEFIFRSRNLQMKIRTSDLIAEQCQQVLIVLIKKLLATYCYIHLCALQFFINI</sequence>
<feature type="region of interest" description="Disordered" evidence="1">
    <location>
        <begin position="98"/>
        <end position="132"/>
    </location>
</feature>
<organism evidence="2 3">
    <name type="scientific">Melipona quadrifasciata</name>
    <dbReference type="NCBI Taxonomy" id="166423"/>
    <lineage>
        <taxon>Eukaryota</taxon>
        <taxon>Metazoa</taxon>
        <taxon>Ecdysozoa</taxon>
        <taxon>Arthropoda</taxon>
        <taxon>Hexapoda</taxon>
        <taxon>Insecta</taxon>
        <taxon>Pterygota</taxon>
        <taxon>Neoptera</taxon>
        <taxon>Endopterygota</taxon>
        <taxon>Hymenoptera</taxon>
        <taxon>Apocrita</taxon>
        <taxon>Aculeata</taxon>
        <taxon>Apoidea</taxon>
        <taxon>Anthophila</taxon>
        <taxon>Apidae</taxon>
        <taxon>Melipona</taxon>
    </lineage>
</organism>
<reference evidence="2 3" key="1">
    <citation type="submission" date="2015-07" db="EMBL/GenBank/DDBJ databases">
        <title>The genome of Melipona quadrifasciata.</title>
        <authorList>
            <person name="Pan H."/>
            <person name="Kapheim K."/>
        </authorList>
    </citation>
    <scope>NUCLEOTIDE SEQUENCE [LARGE SCALE GENOMIC DNA]</scope>
    <source>
        <strain evidence="2">0111107301</strain>
        <tissue evidence="2">Whole body</tissue>
    </source>
</reference>
<name>A0A0N0BHN7_9HYME</name>
<keyword evidence="3" id="KW-1185">Reference proteome</keyword>
<gene>
    <name evidence="2" type="ORF">WN51_12468</name>
</gene>
<proteinExistence type="predicted"/>
<evidence type="ECO:0000313" key="2">
    <source>
        <dbReference type="EMBL" id="KOX76488.1"/>
    </source>
</evidence>
<evidence type="ECO:0000313" key="3">
    <source>
        <dbReference type="Proteomes" id="UP000053105"/>
    </source>
</evidence>
<accession>A0A0N0BHN7</accession>
<evidence type="ECO:0000256" key="1">
    <source>
        <dbReference type="SAM" id="MobiDB-lite"/>
    </source>
</evidence>
<dbReference type="EMBL" id="KQ435747">
    <property type="protein sequence ID" value="KOX76488.1"/>
    <property type="molecule type" value="Genomic_DNA"/>
</dbReference>